<sequence>MTAKMIADIAICVLAFEQLVFTVQYVVKSPWWASNLGKVYALKSTLWTLVVLQVAVSVSTGSEYPGRHYVRLVIYVGGAVAMVWLWLMLRRYQEEGREARARAGDTRTQRQLWADTLREWAGRK</sequence>
<name>M0QS26_9ACTN</name>
<dbReference type="AlphaFoldDB" id="M0QS26"/>
<keyword evidence="1" id="KW-0812">Transmembrane</keyword>
<feature type="transmembrane region" description="Helical" evidence="1">
    <location>
        <begin position="39"/>
        <end position="56"/>
    </location>
</feature>
<evidence type="ECO:0000313" key="3">
    <source>
        <dbReference type="Proteomes" id="UP000011666"/>
    </source>
</evidence>
<keyword evidence="1" id="KW-0472">Membrane</keyword>
<dbReference type="Pfam" id="PF23778">
    <property type="entry name" value="Phage_holin_2"/>
    <property type="match status" value="1"/>
</dbReference>
<dbReference type="STRING" id="1223545.GS4_39_00430"/>
<dbReference type="OrthoDB" id="4381155at2"/>
<feature type="transmembrane region" description="Helical" evidence="1">
    <location>
        <begin position="68"/>
        <end position="87"/>
    </location>
</feature>
<dbReference type="RefSeq" id="WP_007624974.1">
    <property type="nucleotide sequence ID" value="NZ_BANX01000039.1"/>
</dbReference>
<proteinExistence type="predicted"/>
<reference evidence="2 3" key="1">
    <citation type="submission" date="2013-01" db="EMBL/GenBank/DDBJ databases">
        <title>Whole genome shotgun sequence of Gordonia soli NBRC 108243.</title>
        <authorList>
            <person name="Isaki-Nakamura S."/>
            <person name="Hosoyama A."/>
            <person name="Tsuchikane K."/>
            <person name="Ando Y."/>
            <person name="Baba S."/>
            <person name="Ohji S."/>
            <person name="Hamada M."/>
            <person name="Tamura T."/>
            <person name="Yamazoe A."/>
            <person name="Yamazaki S."/>
            <person name="Fujita N."/>
        </authorList>
    </citation>
    <scope>NUCLEOTIDE SEQUENCE [LARGE SCALE GENOMIC DNA]</scope>
    <source>
        <strain evidence="2 3">NBRC 108243</strain>
    </source>
</reference>
<evidence type="ECO:0000313" key="2">
    <source>
        <dbReference type="EMBL" id="GAC70712.1"/>
    </source>
</evidence>
<organism evidence="2 3">
    <name type="scientific">Gordonia soli NBRC 108243</name>
    <dbReference type="NCBI Taxonomy" id="1223545"/>
    <lineage>
        <taxon>Bacteria</taxon>
        <taxon>Bacillati</taxon>
        <taxon>Actinomycetota</taxon>
        <taxon>Actinomycetes</taxon>
        <taxon>Mycobacteriales</taxon>
        <taxon>Gordoniaceae</taxon>
        <taxon>Gordonia</taxon>
    </lineage>
</organism>
<keyword evidence="3" id="KW-1185">Reference proteome</keyword>
<gene>
    <name evidence="2" type="ORF">GS4_39_00430</name>
</gene>
<feature type="transmembrane region" description="Helical" evidence="1">
    <location>
        <begin position="6"/>
        <end position="27"/>
    </location>
</feature>
<dbReference type="EMBL" id="BANX01000039">
    <property type="protein sequence ID" value="GAC70712.1"/>
    <property type="molecule type" value="Genomic_DNA"/>
</dbReference>
<dbReference type="Proteomes" id="UP000011666">
    <property type="component" value="Unassembled WGS sequence"/>
</dbReference>
<protein>
    <submittedName>
        <fullName evidence="2">Uncharacterized protein</fullName>
    </submittedName>
</protein>
<evidence type="ECO:0000256" key="1">
    <source>
        <dbReference type="SAM" id="Phobius"/>
    </source>
</evidence>
<dbReference type="eggNOG" id="ENOG5031WD3">
    <property type="taxonomic scope" value="Bacteria"/>
</dbReference>
<dbReference type="InterPro" id="IPR056964">
    <property type="entry name" value="Phage_holin"/>
</dbReference>
<keyword evidence="1" id="KW-1133">Transmembrane helix</keyword>
<comment type="caution">
    <text evidence="2">The sequence shown here is derived from an EMBL/GenBank/DDBJ whole genome shotgun (WGS) entry which is preliminary data.</text>
</comment>
<accession>M0QS26</accession>